<gene>
    <name evidence="1" type="ORF">KHA99_01535</name>
</gene>
<reference evidence="1" key="1">
    <citation type="submission" date="2021-05" db="EMBL/GenBank/DDBJ databases">
        <title>Novel Bacillus species.</title>
        <authorList>
            <person name="Liu G."/>
        </authorList>
    </citation>
    <scope>NUCLEOTIDE SEQUENCE</scope>
    <source>
        <strain evidence="1">FJAT-49825</strain>
    </source>
</reference>
<accession>A0A942TYI3</accession>
<dbReference type="EMBL" id="JAGYPF010000001">
    <property type="protein sequence ID" value="MBS4211131.1"/>
    <property type="molecule type" value="Genomic_DNA"/>
</dbReference>
<keyword evidence="2" id="KW-1185">Reference proteome</keyword>
<organism evidence="1 2">
    <name type="scientific">Neobacillus rhizophilus</name>
    <dbReference type="NCBI Taxonomy" id="2833579"/>
    <lineage>
        <taxon>Bacteria</taxon>
        <taxon>Bacillati</taxon>
        <taxon>Bacillota</taxon>
        <taxon>Bacilli</taxon>
        <taxon>Bacillales</taxon>
        <taxon>Bacillaceae</taxon>
        <taxon>Neobacillus</taxon>
    </lineage>
</organism>
<name>A0A942TYI3_9BACI</name>
<evidence type="ECO:0008006" key="3">
    <source>
        <dbReference type="Google" id="ProtNLM"/>
    </source>
</evidence>
<evidence type="ECO:0000313" key="1">
    <source>
        <dbReference type="EMBL" id="MBS4211131.1"/>
    </source>
</evidence>
<proteinExistence type="predicted"/>
<sequence length="252" mass="28179">MKKETLLAVFAFFMVSLSAITVVYAIEERAKVITISKEEEDITGDGKNEVIQLKGEPYQDDENSYLKEIFIEIDTSDGKTTTIPLESGAKAALQLADINHDGIKDVFATVDTDGSGGIVDTFLCTLKDFEKKDLRVSEPLDMETHFLDGYKAEIKINATGKSYLFDLRDRKDYYKKMGLYRKGKLNEPTELMVNPFNSLEPIQLDGGKLGLKGIQKVTGIANADTIALVESIWSYTDGKWKLVKVEVKKEEV</sequence>
<comment type="caution">
    <text evidence="1">The sequence shown here is derived from an EMBL/GenBank/DDBJ whole genome shotgun (WGS) entry which is preliminary data.</text>
</comment>
<dbReference type="Proteomes" id="UP000679749">
    <property type="component" value="Unassembled WGS sequence"/>
</dbReference>
<evidence type="ECO:0000313" key="2">
    <source>
        <dbReference type="Proteomes" id="UP000679749"/>
    </source>
</evidence>
<dbReference type="AlphaFoldDB" id="A0A942TYI3"/>
<protein>
    <recommendedName>
        <fullName evidence="3">VCBS repeat-containing protein</fullName>
    </recommendedName>
</protein>
<dbReference type="RefSeq" id="WP_213115671.1">
    <property type="nucleotide sequence ID" value="NZ_JAGYPF010000001.1"/>
</dbReference>